<feature type="transmembrane region" description="Helical" evidence="1">
    <location>
        <begin position="28"/>
        <end position="53"/>
    </location>
</feature>
<sequence length="257" mass="28345">MATLSPQMGMAMMVDINSVSVSQAVSYIIAWGIMMAAMMLPSALPMIMLYGTLRVKQLQVGQKGVPTYLFMLVYLFVWLLTGLPIYLINLGLGLLEQTYASFDAAMPYVLGVSFVGAGLFQFSELKRRCLKVCQSPFTFLMGHWYTGYKGTLRLSFEHAFYCVGCCWALMGIMALIGSMSLRWVLLITVAVFIEKILPRGEWYANLIGVVLIVLGLVVAFRPDLLVAIQGPPMYMGEAQISGSGIPVCSPEFVNTLK</sequence>
<proteinExistence type="predicted"/>
<evidence type="ECO:0000256" key="1">
    <source>
        <dbReference type="SAM" id="Phobius"/>
    </source>
</evidence>
<feature type="transmembrane region" description="Helical" evidence="1">
    <location>
        <begin position="159"/>
        <end position="182"/>
    </location>
</feature>
<feature type="transmembrane region" description="Helical" evidence="1">
    <location>
        <begin position="99"/>
        <end position="120"/>
    </location>
</feature>
<dbReference type="EMBL" id="BAABHB010000009">
    <property type="protein sequence ID" value="GAA4412235.1"/>
    <property type="molecule type" value="Genomic_DNA"/>
</dbReference>
<comment type="caution">
    <text evidence="2">The sequence shown here is derived from an EMBL/GenBank/DDBJ whole genome shotgun (WGS) entry which is preliminary data.</text>
</comment>
<name>A0ABP8KQ58_9BACT</name>
<keyword evidence="1" id="KW-0812">Transmembrane</keyword>
<organism evidence="2 3">
    <name type="scientific">Nibrella viscosa</name>
    <dbReference type="NCBI Taxonomy" id="1084524"/>
    <lineage>
        <taxon>Bacteria</taxon>
        <taxon>Pseudomonadati</taxon>
        <taxon>Bacteroidota</taxon>
        <taxon>Cytophagia</taxon>
        <taxon>Cytophagales</taxon>
        <taxon>Spirosomataceae</taxon>
        <taxon>Nibrella</taxon>
    </lineage>
</organism>
<accession>A0ABP8KQ58</accession>
<evidence type="ECO:0008006" key="4">
    <source>
        <dbReference type="Google" id="ProtNLM"/>
    </source>
</evidence>
<gene>
    <name evidence="2" type="ORF">GCM10023187_39020</name>
</gene>
<dbReference type="Proteomes" id="UP001500936">
    <property type="component" value="Unassembled WGS sequence"/>
</dbReference>
<feature type="transmembrane region" description="Helical" evidence="1">
    <location>
        <begin position="65"/>
        <end position="87"/>
    </location>
</feature>
<dbReference type="Pfam" id="PF09948">
    <property type="entry name" value="PpoB2"/>
    <property type="match status" value="1"/>
</dbReference>
<dbReference type="RefSeq" id="WP_345269613.1">
    <property type="nucleotide sequence ID" value="NZ_BAABHB010000009.1"/>
</dbReference>
<keyword evidence="1" id="KW-1133">Transmembrane helix</keyword>
<evidence type="ECO:0000313" key="2">
    <source>
        <dbReference type="EMBL" id="GAA4412235.1"/>
    </source>
</evidence>
<keyword evidence="1" id="KW-0472">Membrane</keyword>
<keyword evidence="3" id="KW-1185">Reference proteome</keyword>
<dbReference type="InterPro" id="IPR018688">
    <property type="entry name" value="PpoB2-like"/>
</dbReference>
<protein>
    <recommendedName>
        <fullName evidence="4">DUF2182 domain-containing protein</fullName>
    </recommendedName>
</protein>
<evidence type="ECO:0000313" key="3">
    <source>
        <dbReference type="Proteomes" id="UP001500936"/>
    </source>
</evidence>
<reference evidence="3" key="1">
    <citation type="journal article" date="2019" name="Int. J. Syst. Evol. Microbiol.">
        <title>The Global Catalogue of Microorganisms (GCM) 10K type strain sequencing project: providing services to taxonomists for standard genome sequencing and annotation.</title>
        <authorList>
            <consortium name="The Broad Institute Genomics Platform"/>
            <consortium name="The Broad Institute Genome Sequencing Center for Infectious Disease"/>
            <person name="Wu L."/>
            <person name="Ma J."/>
        </authorList>
    </citation>
    <scope>NUCLEOTIDE SEQUENCE [LARGE SCALE GENOMIC DNA]</scope>
    <source>
        <strain evidence="3">JCM 17925</strain>
    </source>
</reference>
<feature type="transmembrane region" description="Helical" evidence="1">
    <location>
        <begin position="202"/>
        <end position="220"/>
    </location>
</feature>